<feature type="region of interest" description="Disordered" evidence="1">
    <location>
        <begin position="112"/>
        <end position="174"/>
    </location>
</feature>
<dbReference type="Proteomes" id="UP000076720">
    <property type="component" value="Chromosome"/>
</dbReference>
<keyword evidence="3" id="KW-1185">Reference proteome</keyword>
<organism evidence="2 3">
    <name type="scientific">Streptomyces ambofaciens</name>
    <dbReference type="NCBI Taxonomy" id="1889"/>
    <lineage>
        <taxon>Bacteria</taxon>
        <taxon>Bacillati</taxon>
        <taxon>Actinomycetota</taxon>
        <taxon>Actinomycetes</taxon>
        <taxon>Kitasatosporales</taxon>
        <taxon>Streptomycetaceae</taxon>
        <taxon>Streptomyces</taxon>
    </lineage>
</organism>
<evidence type="ECO:0000313" key="2">
    <source>
        <dbReference type="EMBL" id="ANB08541.1"/>
    </source>
</evidence>
<feature type="compositionally biased region" description="Basic and acidic residues" evidence="1">
    <location>
        <begin position="27"/>
        <end position="40"/>
    </location>
</feature>
<evidence type="ECO:0000313" key="3">
    <source>
        <dbReference type="Proteomes" id="UP000076720"/>
    </source>
</evidence>
<protein>
    <submittedName>
        <fullName evidence="2">Uncharacterized protein</fullName>
    </submittedName>
</protein>
<feature type="compositionally biased region" description="Low complexity" evidence="1">
    <location>
        <begin position="139"/>
        <end position="155"/>
    </location>
</feature>
<feature type="region of interest" description="Disordered" evidence="1">
    <location>
        <begin position="1"/>
        <end position="80"/>
    </location>
</feature>
<feature type="compositionally biased region" description="Basic and acidic residues" evidence="1">
    <location>
        <begin position="70"/>
        <end position="80"/>
    </location>
</feature>
<reference evidence="2 3" key="2">
    <citation type="journal article" date="2016" name="Genome Announc.">
        <title>Complete Genome Sequence of Streptomyces ambofaciens DSM 40697, a Paradigm for Genome Plasticity Studies.</title>
        <authorList>
            <person name="Thibessard A."/>
            <person name="Leblond P."/>
        </authorList>
    </citation>
    <scope>NUCLEOTIDE SEQUENCE [LARGE SCALE GENOMIC DNA]</scope>
    <source>
        <strain evidence="2 3">DSM 40697</strain>
    </source>
</reference>
<reference evidence="3" key="1">
    <citation type="submission" date="2015-10" db="EMBL/GenBank/DDBJ databases">
        <title>Complete genome sequence of Streptomyces ambofaciens DSM 40697.</title>
        <authorList>
            <person name="Thibessard A."/>
            <person name="Leblond P."/>
        </authorList>
    </citation>
    <scope>NUCLEOTIDE SEQUENCE [LARGE SCALE GENOMIC DNA]</scope>
    <source>
        <strain evidence="3">DSM 40697</strain>
    </source>
</reference>
<gene>
    <name evidence="2" type="ORF">SAM40697_4583</name>
</gene>
<accession>A0ABN4PB87</accession>
<name>A0ABN4PB87_STRAM</name>
<dbReference type="EMBL" id="CP012949">
    <property type="protein sequence ID" value="ANB08541.1"/>
    <property type="molecule type" value="Genomic_DNA"/>
</dbReference>
<sequence>MTASGSDSGAAPDEADERDGVPPVPEDVWRRFLQDDERAIRASAPREPSARERTHGWRPGPAPAGVGEPWHPEEPRTGPAWRELDTRARLRRTGRVIGTAAAVALALTAWSQLSAGPGTPGGGPADTIGRRPESPVPPTAASLAPAASGSTGPAVFQPVPSAVPRPSATAWTTG</sequence>
<dbReference type="RefSeq" id="WP_063484539.1">
    <property type="nucleotide sequence ID" value="NZ_CP012949.1"/>
</dbReference>
<evidence type="ECO:0000256" key="1">
    <source>
        <dbReference type="SAM" id="MobiDB-lite"/>
    </source>
</evidence>
<proteinExistence type="predicted"/>